<evidence type="ECO:0000313" key="2">
    <source>
        <dbReference type="EMBL" id="QDY68254.1"/>
    </source>
</evidence>
<keyword evidence="1" id="KW-0812">Transmembrane</keyword>
<dbReference type="AlphaFoldDB" id="A0A5B8IRQ3"/>
<dbReference type="OrthoDB" id="344736at2"/>
<proteinExistence type="predicted"/>
<feature type="transmembrane region" description="Helical" evidence="1">
    <location>
        <begin position="45"/>
        <end position="65"/>
    </location>
</feature>
<dbReference type="InterPro" id="IPR013879">
    <property type="entry name" value="DUF1761"/>
</dbReference>
<evidence type="ECO:0000256" key="1">
    <source>
        <dbReference type="SAM" id="Phobius"/>
    </source>
</evidence>
<feature type="transmembrane region" description="Helical" evidence="1">
    <location>
        <begin position="105"/>
        <end position="126"/>
    </location>
</feature>
<evidence type="ECO:0000313" key="3">
    <source>
        <dbReference type="Proteomes" id="UP000318483"/>
    </source>
</evidence>
<dbReference type="RefSeq" id="WP_146362701.1">
    <property type="nucleotide sequence ID" value="NZ_CP042261.1"/>
</dbReference>
<gene>
    <name evidence="2" type="ORF">FPZ52_00540</name>
</gene>
<sequence>MEWFNLLLAAAAPWVFGAAWYGIVGERWMRAAKMTKEQVENKNPLPFVFSYLCMFSVAAMMNYVFERANVTGFLDGTLMGAGLGLFLTLPWSATNHVFSDRHKDLIWIDGVFFTVGCGLIGLVLVLF</sequence>
<name>A0A5B8IRQ3_9RHOB</name>
<organism evidence="2 3">
    <name type="scientific">Qingshengfaniella alkalisoli</name>
    <dbReference type="NCBI Taxonomy" id="2599296"/>
    <lineage>
        <taxon>Bacteria</taxon>
        <taxon>Pseudomonadati</taxon>
        <taxon>Pseudomonadota</taxon>
        <taxon>Alphaproteobacteria</taxon>
        <taxon>Rhodobacterales</taxon>
        <taxon>Paracoccaceae</taxon>
        <taxon>Qingshengfaniella</taxon>
    </lineage>
</organism>
<keyword evidence="1" id="KW-0472">Membrane</keyword>
<protein>
    <submittedName>
        <fullName evidence="2">DUF1761 domain-containing protein</fullName>
    </submittedName>
</protein>
<accession>A0A5B8IRQ3</accession>
<dbReference type="KEGG" id="lit:FPZ52_00540"/>
<dbReference type="Proteomes" id="UP000318483">
    <property type="component" value="Chromosome"/>
</dbReference>
<reference evidence="2 3" key="1">
    <citation type="submission" date="2019-07" db="EMBL/GenBank/DDBJ databases">
        <title>Litoreibacter alkalisoli sp. nov., isolated from saline-alkaline soil.</title>
        <authorList>
            <person name="Wang S."/>
            <person name="Xu L."/>
            <person name="Xing Y.-T."/>
            <person name="Sun J.-Q."/>
        </authorList>
    </citation>
    <scope>NUCLEOTIDE SEQUENCE [LARGE SCALE GENOMIC DNA]</scope>
    <source>
        <strain evidence="2 3">LN3S51</strain>
    </source>
</reference>
<keyword evidence="1" id="KW-1133">Transmembrane helix</keyword>
<dbReference type="EMBL" id="CP042261">
    <property type="protein sequence ID" value="QDY68254.1"/>
    <property type="molecule type" value="Genomic_DNA"/>
</dbReference>
<feature type="transmembrane region" description="Helical" evidence="1">
    <location>
        <begin position="6"/>
        <end position="24"/>
    </location>
</feature>
<keyword evidence="3" id="KW-1185">Reference proteome</keyword>
<feature type="transmembrane region" description="Helical" evidence="1">
    <location>
        <begin position="71"/>
        <end position="93"/>
    </location>
</feature>
<dbReference type="Pfam" id="PF08570">
    <property type="entry name" value="DUF1761"/>
    <property type="match status" value="1"/>
</dbReference>